<dbReference type="FunFam" id="2.130.10.10:FF:000167">
    <property type="entry name" value="Actin-interacting protein 1"/>
    <property type="match status" value="1"/>
</dbReference>
<dbReference type="CDD" id="cd00200">
    <property type="entry name" value="WD40"/>
    <property type="match status" value="1"/>
</dbReference>
<keyword evidence="2" id="KW-0677">Repeat</keyword>
<dbReference type="VEuPathDB" id="FungiDB:MMYC01_207868"/>
<dbReference type="PANTHER" id="PTHR19856:SF0">
    <property type="entry name" value="WD REPEAT-CONTAINING PROTEIN 1"/>
    <property type="match status" value="1"/>
</dbReference>
<dbReference type="PROSITE" id="PS50082">
    <property type="entry name" value="WD_REPEATS_2"/>
    <property type="match status" value="6"/>
</dbReference>
<comment type="caution">
    <text evidence="6">The sequence shown here is derived from an EMBL/GenBank/DDBJ whole genome shotgun (WGS) entry which is preliminary data.</text>
</comment>
<evidence type="ECO:0000256" key="5">
    <source>
        <dbReference type="SAM" id="MobiDB-lite"/>
    </source>
</evidence>
<feature type="repeat" description="WD" evidence="4">
    <location>
        <begin position="622"/>
        <end position="663"/>
    </location>
</feature>
<dbReference type="Pfam" id="PF00400">
    <property type="entry name" value="WD40"/>
    <property type="match status" value="7"/>
</dbReference>
<dbReference type="PROSITE" id="PS00678">
    <property type="entry name" value="WD_REPEATS_1"/>
    <property type="match status" value="1"/>
</dbReference>
<organism evidence="6 7">
    <name type="scientific">Madurella mycetomatis</name>
    <dbReference type="NCBI Taxonomy" id="100816"/>
    <lineage>
        <taxon>Eukaryota</taxon>
        <taxon>Fungi</taxon>
        <taxon>Dikarya</taxon>
        <taxon>Ascomycota</taxon>
        <taxon>Pezizomycotina</taxon>
        <taxon>Sordariomycetes</taxon>
        <taxon>Sordariomycetidae</taxon>
        <taxon>Sordariales</taxon>
        <taxon>Sordariales incertae sedis</taxon>
        <taxon>Madurella</taxon>
    </lineage>
</organism>
<dbReference type="InterPro" id="IPR019775">
    <property type="entry name" value="WD40_repeat_CS"/>
</dbReference>
<dbReference type="InterPro" id="IPR020472">
    <property type="entry name" value="WD40_PAC1"/>
</dbReference>
<dbReference type="InterPro" id="IPR036322">
    <property type="entry name" value="WD40_repeat_dom_sf"/>
</dbReference>
<dbReference type="PRINTS" id="PR00320">
    <property type="entry name" value="GPROTEINBRPT"/>
</dbReference>
<evidence type="ECO:0000256" key="3">
    <source>
        <dbReference type="ARBA" id="ARBA00038366"/>
    </source>
</evidence>
<evidence type="ECO:0000313" key="7">
    <source>
        <dbReference type="Proteomes" id="UP000078237"/>
    </source>
</evidence>
<dbReference type="GO" id="GO:0030042">
    <property type="term" value="P:actin filament depolymerization"/>
    <property type="evidence" value="ECO:0007669"/>
    <property type="project" value="TreeGrafter"/>
</dbReference>
<evidence type="ECO:0000256" key="2">
    <source>
        <dbReference type="ARBA" id="ARBA00022737"/>
    </source>
</evidence>
<dbReference type="PANTHER" id="PTHR19856">
    <property type="entry name" value="WD-REPEATCONTAINING PROTEIN WDR1"/>
    <property type="match status" value="1"/>
</dbReference>
<dbReference type="AlphaFoldDB" id="A0A175VVU2"/>
<feature type="repeat" description="WD" evidence="4">
    <location>
        <begin position="1017"/>
        <end position="1054"/>
    </location>
</feature>
<accession>A0A175VVU2</accession>
<dbReference type="EMBL" id="LCTW02000276">
    <property type="protein sequence ID" value="KXX75365.1"/>
    <property type="molecule type" value="Genomic_DNA"/>
</dbReference>
<name>A0A175VVU2_9PEZI</name>
<feature type="repeat" description="WD" evidence="4">
    <location>
        <begin position="491"/>
        <end position="523"/>
    </location>
</feature>
<sequence>MASSEFMNLKCYEAASERFQLTDNNTMVHKWSTQQDVAADDLFDQPDIDWLPGSTPPIAIEAHSSSLWAVSFPIPLSISSRRSPSAGQSIVTGMSVHISPATRDAWSYAGHGDFYVEASGNRHRRATIPELKAVYKGSDGSRDPPGHWYEAQLIHYGLQPSKTKGTAKMRLFDALNKGSLSVPAHILKVEGDLKKDWNKREREAKQATKSAPAVATSSKGSRKRKADDAQINASYETVDITLGVSVSRRRGEIRVMPANAAPKKAKTTATGSGGKLAKPAKAAFDKESQFLRRHIYVHKSLPVLEPFPGKTPLTDLRARRGASSAGAAKITTLRSAANGSDPDRPARTGRRGVVAATSEPAKDYAVMSRANWPLEFDWRGKHILDEYKADYAGFIKFPGDCEISGKVVVYRMVLKLRATASLLGLTLDASFIFIPQAMSIDIEKILAASPATTRGQPTQLSCDAKGERIAYASGKSIYLRNIDDPAICKQYTGHTTTTTVAKFSPSGFWVASGDVSGKVRVWDAVEAVNTKGEYAIISGRIADIAWDGDSQRIIAVGDGRERFGHCITADSGNSVGEVSGHSKVVNAVALRQQRPLRAATVSDDSTMCFLHGAPFKFSSKAAGLHKGFVMGTAFSPDGATLVTVGADRRIQLYDGKTGEPTKQIGEGVHTGSVFAVSWAKDSKRFVTASADQTVRMWDAEAGECMQTWRLGEEGSVSVADQQVGVVWPHSRTDGLIISLSLSGDLNYLSEGSAKPVRVVQGHNKSVTALGIGSDGKGTTLTTGSFDGRVCIWDVSTGIGSAVEGQAHSNQVTQFASASGQTYSVGWDDTLRTIQESTNNFVGTSISLTSQPKGIATTSSGYVIVAVHDGIAVYAANSANNQPLSKLPTKFTPTAVAAHGSFVAVGADDNAVQIYTLETGSGKLSPTTTRLTASTAQISALSFSPDGKHLAVGNAAGKIVAYRAGGAWDVATDRWSAHTARVLSVAWNRAGTHAVSGGLDTNVHVWSLTKPGSRVKAANAHKDGVYGVAWVDGDQKVASSGGDAAVKIWAVKGLQ</sequence>
<comment type="similarity">
    <text evidence="3">Belongs to the WD repeat AIP1 family.</text>
</comment>
<evidence type="ECO:0000256" key="1">
    <source>
        <dbReference type="ARBA" id="ARBA00022574"/>
    </source>
</evidence>
<feature type="repeat" description="WD" evidence="4">
    <location>
        <begin position="974"/>
        <end position="1007"/>
    </location>
</feature>
<dbReference type="PROSITE" id="PS50294">
    <property type="entry name" value="WD_REPEATS_REGION"/>
    <property type="match status" value="5"/>
</dbReference>
<dbReference type="SUPFAM" id="SSF50978">
    <property type="entry name" value="WD40 repeat-like"/>
    <property type="match status" value="2"/>
</dbReference>
<dbReference type="InterPro" id="IPR015943">
    <property type="entry name" value="WD40/YVTN_repeat-like_dom_sf"/>
</dbReference>
<gene>
    <name evidence="6" type="ORF">MMYC01_207868</name>
</gene>
<dbReference type="GO" id="GO:0030864">
    <property type="term" value="C:cortical actin cytoskeleton"/>
    <property type="evidence" value="ECO:0007669"/>
    <property type="project" value="TreeGrafter"/>
</dbReference>
<dbReference type="OrthoDB" id="2306at2759"/>
<dbReference type="STRING" id="100816.A0A175VVU2"/>
<keyword evidence="1 4" id="KW-0853">WD repeat</keyword>
<feature type="repeat" description="WD" evidence="4">
    <location>
        <begin position="759"/>
        <end position="797"/>
    </location>
</feature>
<proteinExistence type="inferred from homology"/>
<feature type="region of interest" description="Disordered" evidence="5">
    <location>
        <begin position="201"/>
        <end position="229"/>
    </location>
</feature>
<dbReference type="InterPro" id="IPR001680">
    <property type="entry name" value="WD40_rpt"/>
</dbReference>
<protein>
    <submittedName>
        <fullName evidence="6">Actin-interacting protein 1</fullName>
    </submittedName>
</protein>
<feature type="repeat" description="WD" evidence="4">
    <location>
        <begin position="666"/>
        <end position="707"/>
    </location>
</feature>
<evidence type="ECO:0000256" key="4">
    <source>
        <dbReference type="PROSITE-ProRule" id="PRU00221"/>
    </source>
</evidence>
<reference evidence="6 7" key="1">
    <citation type="journal article" date="2016" name="Genome Announc.">
        <title>Genome Sequence of Madurella mycetomatis mm55, Isolated from a Human Mycetoma Case in Sudan.</title>
        <authorList>
            <person name="Smit S."/>
            <person name="Derks M.F."/>
            <person name="Bervoets S."/>
            <person name="Fahal A."/>
            <person name="van Leeuwen W."/>
            <person name="van Belkum A."/>
            <person name="van de Sande W.W."/>
        </authorList>
    </citation>
    <scope>NUCLEOTIDE SEQUENCE [LARGE SCALE GENOMIC DNA]</scope>
    <source>
        <strain evidence="7">mm55</strain>
    </source>
</reference>
<dbReference type="GO" id="GO:0051015">
    <property type="term" value="F:actin filament binding"/>
    <property type="evidence" value="ECO:0007669"/>
    <property type="project" value="TreeGrafter"/>
</dbReference>
<dbReference type="SMART" id="SM00320">
    <property type="entry name" value="WD40"/>
    <property type="match status" value="9"/>
</dbReference>
<dbReference type="Gene3D" id="2.130.10.10">
    <property type="entry name" value="YVTN repeat-like/Quinoprotein amine dehydrogenase"/>
    <property type="match status" value="2"/>
</dbReference>
<keyword evidence="7" id="KW-1185">Reference proteome</keyword>
<evidence type="ECO:0000313" key="6">
    <source>
        <dbReference type="EMBL" id="KXX75365.1"/>
    </source>
</evidence>
<dbReference type="FunFam" id="2.130.10.10:FF:000102">
    <property type="entry name" value="Actin-interacting protein 1"/>
    <property type="match status" value="1"/>
</dbReference>
<feature type="region of interest" description="Disordered" evidence="5">
    <location>
        <begin position="331"/>
        <end position="354"/>
    </location>
</feature>
<dbReference type="Proteomes" id="UP000078237">
    <property type="component" value="Unassembled WGS sequence"/>
</dbReference>